<name>A0A7V8LPB1_9MYCO</name>
<gene>
    <name evidence="3" type="ORF">AN908_12415</name>
    <name evidence="4" type="ORF">AN912_10615</name>
</gene>
<keyword evidence="1" id="KW-0732">Signal</keyword>
<dbReference type="Proteomes" id="UP000037843">
    <property type="component" value="Unassembled WGS sequence"/>
</dbReference>
<evidence type="ECO:0000313" key="6">
    <source>
        <dbReference type="Proteomes" id="UP000037962"/>
    </source>
</evidence>
<evidence type="ECO:0000256" key="1">
    <source>
        <dbReference type="SAM" id="SignalP"/>
    </source>
</evidence>
<sequence>MVVSPTYHQAVTRTVLSTVALLTAVALAGCSGTVEGQAVKPSASALGIRSINQVLPDITELAKVLGSPMKVGYPDGQPGGADILSGGFKGAEPAECVPVKLSGAQGTYQGARVKSAVVIEWETSTELKAFPRPFFSVQAAVVELGSHGDARDLYARASTLWQRCQGKTIVTHDVAVTGETFADNITQVSDAKGMLTAVDVQSAVGTSTSPNRYQRAFTAVSEYLVDVRVVNTAWRTGDSMNPDNAVAVAQLIASRISSPS</sequence>
<evidence type="ECO:0000313" key="5">
    <source>
        <dbReference type="Proteomes" id="UP000037843"/>
    </source>
</evidence>
<dbReference type="EMBL" id="LJFO01000006">
    <property type="protein sequence ID" value="KPG11200.1"/>
    <property type="molecule type" value="Genomic_DNA"/>
</dbReference>
<feature type="signal peptide" evidence="1">
    <location>
        <begin position="1"/>
        <end position="28"/>
    </location>
</feature>
<feature type="chain" id="PRO_5038962949" description="PknH-like extracellular domain-containing protein" evidence="1">
    <location>
        <begin position="29"/>
        <end position="260"/>
    </location>
</feature>
<dbReference type="Pfam" id="PF14032">
    <property type="entry name" value="PknH_C"/>
    <property type="match status" value="1"/>
</dbReference>
<protein>
    <recommendedName>
        <fullName evidence="2">PknH-like extracellular domain-containing protein</fullName>
    </recommendedName>
</protein>
<dbReference type="InterPro" id="IPR038232">
    <property type="entry name" value="PknH-like_Extracell_sf"/>
</dbReference>
<dbReference type="InterPro" id="IPR026954">
    <property type="entry name" value="PknH-like_Extracell"/>
</dbReference>
<comment type="caution">
    <text evidence="3">The sequence shown here is derived from an EMBL/GenBank/DDBJ whole genome shotgun (WGS) entry which is preliminary data.</text>
</comment>
<reference evidence="5 6" key="1">
    <citation type="submission" date="2015-09" db="EMBL/GenBank/DDBJ databases">
        <title>Genome Sequences of Mycobacterium immunogenum Isolates, Recuperated from a Chloraminated Drinking Water Distribution System Simulator Subjected to Episodes of Nitrification.</title>
        <authorList>
            <person name="Gomez-Alvarez V."/>
            <person name="Revetta R.P."/>
        </authorList>
    </citation>
    <scope>NUCLEOTIDE SEQUENCE [LARGE SCALE GENOMIC DNA]</scope>
    <source>
        <strain evidence="3 5">H008</strain>
        <strain evidence="4 6">H076</strain>
    </source>
</reference>
<dbReference type="EMBL" id="LJFS01000011">
    <property type="protein sequence ID" value="KPG34230.1"/>
    <property type="molecule type" value="Genomic_DNA"/>
</dbReference>
<evidence type="ECO:0000313" key="3">
    <source>
        <dbReference type="EMBL" id="KPG11200.1"/>
    </source>
</evidence>
<accession>A0A7V8LPB1</accession>
<organism evidence="3 5">
    <name type="scientific">Mycobacteroides immunogenum</name>
    <dbReference type="NCBI Taxonomy" id="83262"/>
    <lineage>
        <taxon>Bacteria</taxon>
        <taxon>Bacillati</taxon>
        <taxon>Actinomycetota</taxon>
        <taxon>Actinomycetes</taxon>
        <taxon>Mycobacteriales</taxon>
        <taxon>Mycobacteriaceae</taxon>
        <taxon>Mycobacteroides</taxon>
    </lineage>
</organism>
<dbReference type="AlphaFoldDB" id="A0A7V8LPB1"/>
<proteinExistence type="predicted"/>
<dbReference type="KEGG" id="miz:BAB75_01845"/>
<feature type="domain" description="PknH-like extracellular" evidence="2">
    <location>
        <begin position="51"/>
        <end position="254"/>
    </location>
</feature>
<dbReference type="Gene3D" id="3.40.1000.70">
    <property type="entry name" value="PknH-like extracellular domain"/>
    <property type="match status" value="1"/>
</dbReference>
<keyword evidence="6" id="KW-1185">Reference proteome</keyword>
<dbReference type="Proteomes" id="UP000037962">
    <property type="component" value="Unassembled WGS sequence"/>
</dbReference>
<evidence type="ECO:0000313" key="4">
    <source>
        <dbReference type="EMBL" id="KPG34230.1"/>
    </source>
</evidence>
<evidence type="ECO:0000259" key="2">
    <source>
        <dbReference type="Pfam" id="PF14032"/>
    </source>
</evidence>